<keyword evidence="2" id="KW-1185">Reference proteome</keyword>
<name>A0AAD9NRK7_RIDPI</name>
<organism evidence="1 2">
    <name type="scientific">Ridgeia piscesae</name>
    <name type="common">Tubeworm</name>
    <dbReference type="NCBI Taxonomy" id="27915"/>
    <lineage>
        <taxon>Eukaryota</taxon>
        <taxon>Metazoa</taxon>
        <taxon>Spiralia</taxon>
        <taxon>Lophotrochozoa</taxon>
        <taxon>Annelida</taxon>
        <taxon>Polychaeta</taxon>
        <taxon>Sedentaria</taxon>
        <taxon>Canalipalpata</taxon>
        <taxon>Sabellida</taxon>
        <taxon>Siboglinidae</taxon>
        <taxon>Ridgeia</taxon>
    </lineage>
</organism>
<comment type="caution">
    <text evidence="1">The sequence shown here is derived from an EMBL/GenBank/DDBJ whole genome shotgun (WGS) entry which is preliminary data.</text>
</comment>
<dbReference type="Proteomes" id="UP001209878">
    <property type="component" value="Unassembled WGS sequence"/>
</dbReference>
<proteinExistence type="predicted"/>
<accession>A0AAD9NRK7</accession>
<protein>
    <submittedName>
        <fullName evidence="1">Uncharacterized protein</fullName>
    </submittedName>
</protein>
<sequence>MALMEVCPTEEFPQLLMCNMETWLGEDAKISMYMWNVYTETERRTNNHVEGWNSKFIKVVGKDHPNIFQFVDALKREQQQQN</sequence>
<reference evidence="1" key="1">
    <citation type="journal article" date="2023" name="Mol. Biol. Evol.">
        <title>Third-Generation Sequencing Reveals the Adaptive Role of the Epigenome in Three Deep-Sea Polychaetes.</title>
        <authorList>
            <person name="Perez M."/>
            <person name="Aroh O."/>
            <person name="Sun Y."/>
            <person name="Lan Y."/>
            <person name="Juniper S.K."/>
            <person name="Young C.R."/>
            <person name="Angers B."/>
            <person name="Qian P.Y."/>
        </authorList>
    </citation>
    <scope>NUCLEOTIDE SEQUENCE</scope>
    <source>
        <strain evidence="1">R07B-5</strain>
    </source>
</reference>
<evidence type="ECO:0000313" key="2">
    <source>
        <dbReference type="Proteomes" id="UP001209878"/>
    </source>
</evidence>
<evidence type="ECO:0000313" key="1">
    <source>
        <dbReference type="EMBL" id="KAK2176889.1"/>
    </source>
</evidence>
<gene>
    <name evidence="1" type="ORF">NP493_633g00021</name>
</gene>
<dbReference type="EMBL" id="JAODUO010000632">
    <property type="protein sequence ID" value="KAK2176889.1"/>
    <property type="molecule type" value="Genomic_DNA"/>
</dbReference>
<dbReference type="AlphaFoldDB" id="A0AAD9NRK7"/>